<dbReference type="EMBL" id="BNBT01000101">
    <property type="protein sequence ID" value="GHE78162.1"/>
    <property type="molecule type" value="Genomic_DNA"/>
</dbReference>
<proteinExistence type="predicted"/>
<feature type="region of interest" description="Disordered" evidence="1">
    <location>
        <begin position="1"/>
        <end position="41"/>
    </location>
</feature>
<evidence type="ECO:0000313" key="2">
    <source>
        <dbReference type="EMBL" id="GHE78162.1"/>
    </source>
</evidence>
<organism evidence="2 3">
    <name type="scientific">Streptomyces longispororuber</name>
    <dbReference type="NCBI Taxonomy" id="68230"/>
    <lineage>
        <taxon>Bacteria</taxon>
        <taxon>Bacillati</taxon>
        <taxon>Actinomycetota</taxon>
        <taxon>Actinomycetes</taxon>
        <taxon>Kitasatosporales</taxon>
        <taxon>Streptomycetaceae</taxon>
        <taxon>Streptomyces</taxon>
    </lineage>
</organism>
<keyword evidence="3" id="KW-1185">Reference proteome</keyword>
<dbReference type="Proteomes" id="UP000608024">
    <property type="component" value="Unassembled WGS sequence"/>
</dbReference>
<feature type="region of interest" description="Disordered" evidence="1">
    <location>
        <begin position="59"/>
        <end position="156"/>
    </location>
</feature>
<accession>A0A919A0P4</accession>
<comment type="caution">
    <text evidence="2">The sequence shown here is derived from an EMBL/GenBank/DDBJ whole genome shotgun (WGS) entry which is preliminary data.</text>
</comment>
<dbReference type="AlphaFoldDB" id="A0A919A0P4"/>
<name>A0A919A0P4_9ACTN</name>
<feature type="compositionally biased region" description="Basic and acidic residues" evidence="1">
    <location>
        <begin position="108"/>
        <end position="127"/>
    </location>
</feature>
<evidence type="ECO:0000256" key="1">
    <source>
        <dbReference type="SAM" id="MobiDB-lite"/>
    </source>
</evidence>
<protein>
    <submittedName>
        <fullName evidence="2">Uncharacterized protein</fullName>
    </submittedName>
</protein>
<evidence type="ECO:0000313" key="3">
    <source>
        <dbReference type="Proteomes" id="UP000608024"/>
    </source>
</evidence>
<reference evidence="2" key="2">
    <citation type="submission" date="2020-09" db="EMBL/GenBank/DDBJ databases">
        <authorList>
            <person name="Sun Q."/>
            <person name="Ohkuma M."/>
        </authorList>
    </citation>
    <scope>NUCLEOTIDE SEQUENCE</scope>
    <source>
        <strain evidence="2">JCM 4784</strain>
    </source>
</reference>
<sequence>MPMLPAAPRTSTLSPGANRARSRAKWATTPEPPRVHRGGAAQAVGQYENVLDRGDGLLRVPAGEAGQRPHPPSDPRGVHPLPHRGDPSRDLAAEEVALPEAVGGQRSPADHGVHAAHPDRFRGDPHLPRSGNGRGHINDLQAVGVPERPDDDGFHVCSSARLRPRHVVR</sequence>
<reference evidence="2" key="1">
    <citation type="journal article" date="2014" name="Int. J. Syst. Evol. Microbiol.">
        <title>Complete genome sequence of Corynebacterium casei LMG S-19264T (=DSM 44701T), isolated from a smear-ripened cheese.</title>
        <authorList>
            <consortium name="US DOE Joint Genome Institute (JGI-PGF)"/>
            <person name="Walter F."/>
            <person name="Albersmeier A."/>
            <person name="Kalinowski J."/>
            <person name="Ruckert C."/>
        </authorList>
    </citation>
    <scope>NUCLEOTIDE SEQUENCE</scope>
    <source>
        <strain evidence="2">JCM 4784</strain>
    </source>
</reference>
<feature type="compositionally biased region" description="Basic and acidic residues" evidence="1">
    <location>
        <begin position="71"/>
        <end position="92"/>
    </location>
</feature>
<gene>
    <name evidence="2" type="ORF">GCM10018785_52990</name>
</gene>